<dbReference type="EMBL" id="CAJOBC010019240">
    <property type="protein sequence ID" value="CAF4040986.1"/>
    <property type="molecule type" value="Genomic_DNA"/>
</dbReference>
<dbReference type="GO" id="GO:0042734">
    <property type="term" value="C:presynaptic membrane"/>
    <property type="evidence" value="ECO:0007669"/>
    <property type="project" value="TreeGrafter"/>
</dbReference>
<feature type="compositionally biased region" description="Low complexity" evidence="1">
    <location>
        <begin position="128"/>
        <end position="137"/>
    </location>
</feature>
<feature type="compositionally biased region" description="Polar residues" evidence="1">
    <location>
        <begin position="138"/>
        <end position="150"/>
    </location>
</feature>
<dbReference type="GO" id="GO:0016081">
    <property type="term" value="P:synaptic vesicle docking"/>
    <property type="evidence" value="ECO:0007669"/>
    <property type="project" value="TreeGrafter"/>
</dbReference>
<evidence type="ECO:0000313" key="3">
    <source>
        <dbReference type="EMBL" id="CAF1262059.1"/>
    </source>
</evidence>
<dbReference type="GO" id="GO:0030672">
    <property type="term" value="C:synaptic vesicle membrane"/>
    <property type="evidence" value="ECO:0007669"/>
    <property type="project" value="TreeGrafter"/>
</dbReference>
<keyword evidence="5" id="KW-1185">Reference proteome</keyword>
<proteinExistence type="predicted"/>
<dbReference type="Proteomes" id="UP000681722">
    <property type="component" value="Unassembled WGS sequence"/>
</dbReference>
<feature type="non-terminal residue" evidence="3">
    <location>
        <position position="1"/>
    </location>
</feature>
<dbReference type="GO" id="GO:0061789">
    <property type="term" value="P:dense core granule priming"/>
    <property type="evidence" value="ECO:0007669"/>
    <property type="project" value="TreeGrafter"/>
</dbReference>
<dbReference type="InterPro" id="IPR010439">
    <property type="entry name" value="MUN_dom"/>
</dbReference>
<dbReference type="GO" id="GO:0016082">
    <property type="term" value="P:synaptic vesicle priming"/>
    <property type="evidence" value="ECO:0007669"/>
    <property type="project" value="TreeGrafter"/>
</dbReference>
<dbReference type="GO" id="GO:0098831">
    <property type="term" value="C:presynaptic active zone cytoplasmic component"/>
    <property type="evidence" value="ECO:0007669"/>
    <property type="project" value="TreeGrafter"/>
</dbReference>
<comment type="caution">
    <text evidence="3">The sequence shown here is derived from an EMBL/GenBank/DDBJ whole genome shotgun (WGS) entry which is preliminary data.</text>
</comment>
<dbReference type="GO" id="GO:0035249">
    <property type="term" value="P:synaptic transmission, glutamatergic"/>
    <property type="evidence" value="ECO:0007669"/>
    <property type="project" value="TreeGrafter"/>
</dbReference>
<protein>
    <recommendedName>
        <fullName evidence="2">MUN domain-containing protein</fullName>
    </recommendedName>
</protein>
<dbReference type="GO" id="GO:0031594">
    <property type="term" value="C:neuromuscular junction"/>
    <property type="evidence" value="ECO:0007669"/>
    <property type="project" value="TreeGrafter"/>
</dbReference>
<dbReference type="EMBL" id="CAJNOQ010010833">
    <property type="protein sequence ID" value="CAF1262059.1"/>
    <property type="molecule type" value="Genomic_DNA"/>
</dbReference>
<feature type="region of interest" description="Disordered" evidence="1">
    <location>
        <begin position="128"/>
        <end position="151"/>
    </location>
</feature>
<dbReference type="GO" id="GO:0019992">
    <property type="term" value="F:diacylglycerol binding"/>
    <property type="evidence" value="ECO:0007669"/>
    <property type="project" value="InterPro"/>
</dbReference>
<evidence type="ECO:0000256" key="1">
    <source>
        <dbReference type="SAM" id="MobiDB-lite"/>
    </source>
</evidence>
<feature type="domain" description="MUN" evidence="2">
    <location>
        <begin position="87"/>
        <end position="217"/>
    </location>
</feature>
<dbReference type="GO" id="GO:0005516">
    <property type="term" value="F:calmodulin binding"/>
    <property type="evidence" value="ECO:0007669"/>
    <property type="project" value="TreeGrafter"/>
</dbReference>
<sequence length="380" mass="43941">MKFLRRDIEFLTKTDEVLVRKHRKEKFIKLLDQLHNTIRIDLSMYRNNFPSSNDERTQDLKSTVDLLTSITFFRMKVQELSGPPGVSGVAKYYIKNCIHDTYYFLFDNCDEVYRRDFENTTGVEKINTTTTDATNNDHPPQQTNPPSADTETVGPSLKSLLFWQKLMCLLNCVIIEDCKRYSLVLNQFPSELNVGQNSADTLWKLLSADLKEHLEEHARIPAEKREVKSTAYMTLHFKVKGFYDQSVKAVVPESKNQTSDYPTIRNYLEKTQELQSLKYALSLYTQTTDSLIKTFVKTGKEQDRPAQEESFGEVSIQVDLFTHPGFGEHKVTVKVVATNGLKWRTSGIFRPYVELTMCGPHLSDKRRRHSTKSKNNTWIP</sequence>
<dbReference type="SMART" id="SM01145">
    <property type="entry name" value="DUF1041"/>
    <property type="match status" value="1"/>
</dbReference>
<accession>A0A815AX96</accession>
<dbReference type="InterPro" id="IPR027080">
    <property type="entry name" value="Unc-13"/>
</dbReference>
<evidence type="ECO:0000313" key="5">
    <source>
        <dbReference type="Proteomes" id="UP000663829"/>
    </source>
</evidence>
<dbReference type="InterPro" id="IPR035892">
    <property type="entry name" value="C2_domain_sf"/>
</dbReference>
<evidence type="ECO:0000313" key="4">
    <source>
        <dbReference type="EMBL" id="CAF4040986.1"/>
    </source>
</evidence>
<dbReference type="Pfam" id="PF06292">
    <property type="entry name" value="MUN"/>
    <property type="match status" value="2"/>
</dbReference>
<dbReference type="Proteomes" id="UP000663829">
    <property type="component" value="Unassembled WGS sequence"/>
</dbReference>
<dbReference type="GO" id="GO:0043195">
    <property type="term" value="C:terminal bouton"/>
    <property type="evidence" value="ECO:0007669"/>
    <property type="project" value="TreeGrafter"/>
</dbReference>
<reference evidence="3" key="1">
    <citation type="submission" date="2021-02" db="EMBL/GenBank/DDBJ databases">
        <authorList>
            <person name="Nowell W R."/>
        </authorList>
    </citation>
    <scope>NUCLEOTIDE SEQUENCE</scope>
</reference>
<name>A0A815AX96_9BILA</name>
<dbReference type="OrthoDB" id="10053234at2759"/>
<dbReference type="SUPFAM" id="SSF49562">
    <property type="entry name" value="C2 domain (Calcium/lipid-binding domain, CaLB)"/>
    <property type="match status" value="1"/>
</dbReference>
<dbReference type="PANTHER" id="PTHR10480">
    <property type="entry name" value="PROTEIN UNC-13 HOMOLOG"/>
    <property type="match status" value="1"/>
</dbReference>
<organism evidence="3 5">
    <name type="scientific">Didymodactylos carnosus</name>
    <dbReference type="NCBI Taxonomy" id="1234261"/>
    <lineage>
        <taxon>Eukaryota</taxon>
        <taxon>Metazoa</taxon>
        <taxon>Spiralia</taxon>
        <taxon>Gnathifera</taxon>
        <taxon>Rotifera</taxon>
        <taxon>Eurotatoria</taxon>
        <taxon>Bdelloidea</taxon>
        <taxon>Philodinida</taxon>
        <taxon>Philodinidae</taxon>
        <taxon>Didymodactylos</taxon>
    </lineage>
</organism>
<dbReference type="GO" id="GO:0099525">
    <property type="term" value="P:presynaptic dense core vesicle exocytosis"/>
    <property type="evidence" value="ECO:0007669"/>
    <property type="project" value="TreeGrafter"/>
</dbReference>
<dbReference type="PANTHER" id="PTHR10480:SF12">
    <property type="entry name" value="UNC-13, ISOFORM E"/>
    <property type="match status" value="1"/>
</dbReference>
<gene>
    <name evidence="3" type="ORF">GPM918_LOCUS26655</name>
    <name evidence="4" type="ORF">SRO942_LOCUS26852</name>
</gene>
<dbReference type="AlphaFoldDB" id="A0A815AX96"/>
<dbReference type="GO" id="GO:0017075">
    <property type="term" value="F:syntaxin-1 binding"/>
    <property type="evidence" value="ECO:0007669"/>
    <property type="project" value="TreeGrafter"/>
</dbReference>
<evidence type="ECO:0000259" key="2">
    <source>
        <dbReference type="SMART" id="SM01145"/>
    </source>
</evidence>